<feature type="region of interest" description="Disordered" evidence="1">
    <location>
        <begin position="126"/>
        <end position="149"/>
    </location>
</feature>
<accession>A0A0X8FKA6</accession>
<evidence type="ECO:0000256" key="1">
    <source>
        <dbReference type="SAM" id="MobiDB-lite"/>
    </source>
</evidence>
<reference evidence="3" key="2">
    <citation type="submission" date="2016-01" db="EMBL/GenBank/DDBJ databases">
        <title>Six Aerococcus type strain genome sequencing and assembly using PacBio and Illumina Hiseq.</title>
        <authorList>
            <person name="Carkaci D."/>
            <person name="Dargis R."/>
            <person name="Nielsen X.C."/>
            <person name="Skovgaard O."/>
            <person name="Fuursted K."/>
            <person name="Christensen J.J."/>
        </authorList>
    </citation>
    <scope>NUCLEOTIDE SEQUENCE [LARGE SCALE GENOMIC DNA]</scope>
    <source>
        <strain evidence="3">CCUG42038B</strain>
    </source>
</reference>
<dbReference type="RefSeq" id="WP_067977671.1">
    <property type="nucleotide sequence ID" value="NZ_CP014163.1"/>
</dbReference>
<dbReference type="AlphaFoldDB" id="A0A0X8FKA6"/>
<reference evidence="2 3" key="1">
    <citation type="journal article" date="2016" name="Genome Announc.">
        <title>Complete Genome Sequences of Aerococcus christensenii CCUG 28831T, Aerococcus sanguinicola CCUG 43001T, Aerococcus urinae CCUG 36881T, Aerococcus urinaeequi CCUG 28094T, Aerococcus urinaehominis CCUG 42038 BT, and Aerococcus viridans CCUG 4311T.</title>
        <authorList>
            <person name="Carkaci D."/>
            <person name="Dargis R."/>
            <person name="Nielsen X.C."/>
            <person name="Skovgaard O."/>
            <person name="Fuursted K."/>
            <person name="Christensen J.J."/>
        </authorList>
    </citation>
    <scope>NUCLEOTIDE SEQUENCE [LARGE SCALE GENOMIC DNA]</scope>
    <source>
        <strain evidence="2 3">CCUG42038B</strain>
    </source>
</reference>
<organism evidence="2 3">
    <name type="scientific">Aerococcus urinaehominis</name>
    <dbReference type="NCBI Taxonomy" id="128944"/>
    <lineage>
        <taxon>Bacteria</taxon>
        <taxon>Bacillati</taxon>
        <taxon>Bacillota</taxon>
        <taxon>Bacilli</taxon>
        <taxon>Lactobacillales</taxon>
        <taxon>Aerococcaceae</taxon>
        <taxon>Aerococcus</taxon>
    </lineage>
</organism>
<dbReference type="STRING" id="128944.AWM75_02145"/>
<dbReference type="EMBL" id="CP014163">
    <property type="protein sequence ID" value="AMB98864.1"/>
    <property type="molecule type" value="Genomic_DNA"/>
</dbReference>
<protein>
    <submittedName>
        <fullName evidence="2">Uncharacterized protein</fullName>
    </submittedName>
</protein>
<keyword evidence="3" id="KW-1185">Reference proteome</keyword>
<gene>
    <name evidence="2" type="ORF">AWM75_02145</name>
</gene>
<name>A0A0X8FKA6_9LACT</name>
<dbReference type="Proteomes" id="UP000062260">
    <property type="component" value="Chromosome"/>
</dbReference>
<evidence type="ECO:0000313" key="3">
    <source>
        <dbReference type="Proteomes" id="UP000062260"/>
    </source>
</evidence>
<sequence length="191" mass="22202">MKRASILLHSLVSLALISLFFLANLQIYQHLYSQHINLQNYYRAQIMASMARHRYHEDFVVYVANAEKENIENPEIHSDSLDMDLNDEEISESMPNENMRARPEESSQLIQDEVGMSEQKLVIDQSEADQVTSQNQERQLNQESSGESIHLPDKHTYYFNQGQVVVNVVNQDNQEITYQVYLDTDGHSYSF</sequence>
<feature type="compositionally biased region" description="Polar residues" evidence="1">
    <location>
        <begin position="128"/>
        <end position="147"/>
    </location>
</feature>
<evidence type="ECO:0000313" key="2">
    <source>
        <dbReference type="EMBL" id="AMB98864.1"/>
    </source>
</evidence>
<proteinExistence type="predicted"/>
<dbReference type="KEGG" id="auh:AWM75_02145"/>